<reference evidence="1" key="1">
    <citation type="submission" date="2018-02" db="EMBL/GenBank/DDBJ databases">
        <title>Rhizophora mucronata_Transcriptome.</title>
        <authorList>
            <person name="Meera S.P."/>
            <person name="Sreeshan A."/>
            <person name="Augustine A."/>
        </authorList>
    </citation>
    <scope>NUCLEOTIDE SEQUENCE</scope>
    <source>
        <tissue evidence="1">Leaf</tissue>
    </source>
</reference>
<organism evidence="1">
    <name type="scientific">Rhizophora mucronata</name>
    <name type="common">Asiatic mangrove</name>
    <dbReference type="NCBI Taxonomy" id="61149"/>
    <lineage>
        <taxon>Eukaryota</taxon>
        <taxon>Viridiplantae</taxon>
        <taxon>Streptophyta</taxon>
        <taxon>Embryophyta</taxon>
        <taxon>Tracheophyta</taxon>
        <taxon>Spermatophyta</taxon>
        <taxon>Magnoliopsida</taxon>
        <taxon>eudicotyledons</taxon>
        <taxon>Gunneridae</taxon>
        <taxon>Pentapetalae</taxon>
        <taxon>rosids</taxon>
        <taxon>fabids</taxon>
        <taxon>Malpighiales</taxon>
        <taxon>Rhizophoraceae</taxon>
        <taxon>Rhizophora</taxon>
    </lineage>
</organism>
<dbReference type="AlphaFoldDB" id="A0A2P2MV25"/>
<name>A0A2P2MV25_RHIMU</name>
<dbReference type="EMBL" id="GGEC01053585">
    <property type="protein sequence ID" value="MBX34069.1"/>
    <property type="molecule type" value="Transcribed_RNA"/>
</dbReference>
<protein>
    <submittedName>
        <fullName evidence="1">RNA-binding protein BRN1 isoform X2</fullName>
    </submittedName>
</protein>
<accession>A0A2P2MV25</accession>
<sequence>MPTKHTRAHEQFLWLPLWF</sequence>
<evidence type="ECO:0000313" key="1">
    <source>
        <dbReference type="EMBL" id="MBX34069.1"/>
    </source>
</evidence>
<proteinExistence type="predicted"/>